<keyword evidence="3" id="KW-1185">Reference proteome</keyword>
<evidence type="ECO:0008006" key="4">
    <source>
        <dbReference type="Google" id="ProtNLM"/>
    </source>
</evidence>
<dbReference type="Proteomes" id="UP000579153">
    <property type="component" value="Unassembled WGS sequence"/>
</dbReference>
<sequence length="353" mass="37863">MDDYRAVRELLPAPPLTPDVERAGRDRLAAAIARERLRKGRRAARWTGLGLGLAGAAAAAVLVVVPATAPTVPPARPGVVAAPDGKQFLLAAAASVTSVPDAGAWWGSTLVNGSEFREPGQGYVLRQSQSQETWIPADPEGRTWYRWKYLGAKPATPQDEAAWRAAGSPESWTYAKKAPGLPTEDAPLGVVRAAPGKPETFSTEDWDFRIMLADKPLTKMNEVPDTPEGLRALLGAPDDQATIDNTARLLFFAPVTSRTRAAAYRLLASLPGVAAVGPVTDVLGRAGQAVEYRSAEYPTTPYAGETRTRLVIDPVSGMPLSIETRSVTDGLLLEYTAVQDSRWTNDNPLKETK</sequence>
<evidence type="ECO:0000313" key="2">
    <source>
        <dbReference type="EMBL" id="MBB5779897.1"/>
    </source>
</evidence>
<name>A0A7W9G9W1_9ACTN</name>
<keyword evidence="1" id="KW-0472">Membrane</keyword>
<gene>
    <name evidence="2" type="ORF">HD596_006653</name>
</gene>
<evidence type="ECO:0000313" key="3">
    <source>
        <dbReference type="Proteomes" id="UP000579153"/>
    </source>
</evidence>
<proteinExistence type="predicted"/>
<accession>A0A7W9G9W1</accession>
<feature type="transmembrane region" description="Helical" evidence="1">
    <location>
        <begin position="46"/>
        <end position="67"/>
    </location>
</feature>
<dbReference type="InterPro" id="IPR047789">
    <property type="entry name" value="CU044_5270-like"/>
</dbReference>
<dbReference type="RefSeq" id="WP_185073135.1">
    <property type="nucleotide sequence ID" value="NZ_JACHMB010000001.1"/>
</dbReference>
<dbReference type="NCBIfam" id="NF038083">
    <property type="entry name" value="CU044_5270_fam"/>
    <property type="match status" value="1"/>
</dbReference>
<protein>
    <recommendedName>
        <fullName evidence="4">CU044_5270 family protein</fullName>
    </recommendedName>
</protein>
<evidence type="ECO:0000256" key="1">
    <source>
        <dbReference type="SAM" id="Phobius"/>
    </source>
</evidence>
<keyword evidence="1" id="KW-1133">Transmembrane helix</keyword>
<keyword evidence="1" id="KW-0812">Transmembrane</keyword>
<reference evidence="2 3" key="1">
    <citation type="submission" date="2020-08" db="EMBL/GenBank/DDBJ databases">
        <title>Sequencing the genomes of 1000 actinobacteria strains.</title>
        <authorList>
            <person name="Klenk H.-P."/>
        </authorList>
    </citation>
    <scope>NUCLEOTIDE SEQUENCE [LARGE SCALE GENOMIC DNA]</scope>
    <source>
        <strain evidence="2 3">DSM 45507</strain>
    </source>
</reference>
<organism evidence="2 3">
    <name type="scientific">Nonomuraea jabiensis</name>
    <dbReference type="NCBI Taxonomy" id="882448"/>
    <lineage>
        <taxon>Bacteria</taxon>
        <taxon>Bacillati</taxon>
        <taxon>Actinomycetota</taxon>
        <taxon>Actinomycetes</taxon>
        <taxon>Streptosporangiales</taxon>
        <taxon>Streptosporangiaceae</taxon>
        <taxon>Nonomuraea</taxon>
    </lineage>
</organism>
<dbReference type="EMBL" id="JACHMB010000001">
    <property type="protein sequence ID" value="MBB5779897.1"/>
    <property type="molecule type" value="Genomic_DNA"/>
</dbReference>
<dbReference type="AlphaFoldDB" id="A0A7W9G9W1"/>
<comment type="caution">
    <text evidence="2">The sequence shown here is derived from an EMBL/GenBank/DDBJ whole genome shotgun (WGS) entry which is preliminary data.</text>
</comment>